<gene>
    <name evidence="1" type="ORF">ATZ36_12670</name>
</gene>
<organism evidence="1 2">
    <name type="scientific">Endomicrobium trichonymphae</name>
    <dbReference type="NCBI Taxonomy" id="1408204"/>
    <lineage>
        <taxon>Bacteria</taxon>
        <taxon>Pseudomonadati</taxon>
        <taxon>Elusimicrobiota</taxon>
        <taxon>Endomicrobiia</taxon>
        <taxon>Endomicrobiales</taxon>
        <taxon>Endomicrobiaceae</taxon>
        <taxon>Candidatus Endomicrobiellum</taxon>
    </lineage>
</organism>
<dbReference type="AlphaFoldDB" id="A0A1E5IMX1"/>
<name>A0A1E5IMX1_ENDTX</name>
<comment type="caution">
    <text evidence="1">The sequence shown here is derived from an EMBL/GenBank/DDBJ whole genome shotgun (WGS) entry which is preliminary data.</text>
</comment>
<dbReference type="Proteomes" id="UP000095237">
    <property type="component" value="Unassembled WGS sequence"/>
</dbReference>
<sequence>MKGTSRYKFIAEYQFRWLKSADTNILPVKAGISRIETVTSNVAENKSNSIYLNDGGRVVTYA</sequence>
<evidence type="ECO:0000313" key="2">
    <source>
        <dbReference type="Proteomes" id="UP000095237"/>
    </source>
</evidence>
<dbReference type="EMBL" id="LNVX01000064">
    <property type="protein sequence ID" value="OEG71794.1"/>
    <property type="molecule type" value="Genomic_DNA"/>
</dbReference>
<reference evidence="1 2" key="1">
    <citation type="submission" date="2015-11" db="EMBL/GenBank/DDBJ databases">
        <title>Evidence for parallel genomic evolution in an endosymbiosis of termite gut flagellates.</title>
        <authorList>
            <person name="Zheng H."/>
        </authorList>
    </citation>
    <scope>NUCLEOTIDE SEQUENCE [LARGE SCALE GENOMIC DNA]</scope>
    <source>
        <strain evidence="1 2">CET450</strain>
    </source>
</reference>
<accession>A0A1E5IMX1</accession>
<keyword evidence="2" id="KW-1185">Reference proteome</keyword>
<proteinExistence type="predicted"/>
<protein>
    <submittedName>
        <fullName evidence="1">Uncharacterized protein</fullName>
    </submittedName>
</protein>
<evidence type="ECO:0000313" key="1">
    <source>
        <dbReference type="EMBL" id="OEG71794.1"/>
    </source>
</evidence>